<keyword evidence="1" id="KW-0812">Transmembrane</keyword>
<dbReference type="Proteomes" id="UP000198935">
    <property type="component" value="Unassembled WGS sequence"/>
</dbReference>
<evidence type="ECO:0000256" key="1">
    <source>
        <dbReference type="SAM" id="Phobius"/>
    </source>
</evidence>
<evidence type="ECO:0000313" key="2">
    <source>
        <dbReference type="EMBL" id="SDZ64631.1"/>
    </source>
</evidence>
<gene>
    <name evidence="2" type="ORF">SAMN05421736_12471</name>
</gene>
<keyword evidence="3" id="KW-1185">Reference proteome</keyword>
<reference evidence="3" key="1">
    <citation type="submission" date="2016-10" db="EMBL/GenBank/DDBJ databases">
        <authorList>
            <person name="Varghese N."/>
            <person name="Submissions S."/>
        </authorList>
    </citation>
    <scope>NUCLEOTIDE SEQUENCE [LARGE SCALE GENOMIC DNA]</scope>
    <source>
        <strain evidence="3">SP</strain>
    </source>
</reference>
<feature type="transmembrane region" description="Helical" evidence="1">
    <location>
        <begin position="49"/>
        <end position="72"/>
    </location>
</feature>
<keyword evidence="1" id="KW-0472">Membrane</keyword>
<sequence>MNNSISGALLLLAGLMTITFLSIAEFVYQKIILMGYTGVNITRMAFDDFTLLFIFSVLLILLGIIMICYDVYLSFRKNK</sequence>
<name>A0A1H3URH3_9BACI</name>
<dbReference type="EMBL" id="FNPI01000024">
    <property type="protein sequence ID" value="SDZ64631.1"/>
    <property type="molecule type" value="Genomic_DNA"/>
</dbReference>
<proteinExistence type="predicted"/>
<protein>
    <submittedName>
        <fullName evidence="2">Uncharacterized protein</fullName>
    </submittedName>
</protein>
<accession>A0A1H3URH3</accession>
<organism evidence="2 3">
    <name type="scientific">Evansella caseinilytica</name>
    <dbReference type="NCBI Taxonomy" id="1503961"/>
    <lineage>
        <taxon>Bacteria</taxon>
        <taxon>Bacillati</taxon>
        <taxon>Bacillota</taxon>
        <taxon>Bacilli</taxon>
        <taxon>Bacillales</taxon>
        <taxon>Bacillaceae</taxon>
        <taxon>Evansella</taxon>
    </lineage>
</organism>
<dbReference type="AlphaFoldDB" id="A0A1H3URH3"/>
<evidence type="ECO:0000313" key="3">
    <source>
        <dbReference type="Proteomes" id="UP000198935"/>
    </source>
</evidence>
<keyword evidence="1" id="KW-1133">Transmembrane helix</keyword>
<feature type="transmembrane region" description="Helical" evidence="1">
    <location>
        <begin position="6"/>
        <end position="28"/>
    </location>
</feature>